<feature type="transmembrane region" description="Helical" evidence="11">
    <location>
        <begin position="87"/>
        <end position="108"/>
    </location>
</feature>
<name>A0A852WAC3_PSEA5</name>
<comment type="caution">
    <text evidence="12">The sequence shown here is derived from an EMBL/GenBank/DDBJ whole genome shotgun (WGS) entry which is preliminary data.</text>
</comment>
<evidence type="ECO:0000256" key="10">
    <source>
        <dbReference type="SAM" id="MobiDB-lite"/>
    </source>
</evidence>
<dbReference type="PANTHER" id="PTHR48086:SF6">
    <property type="entry name" value="CATION_ACETATE SYMPORTER ACTP"/>
    <property type="match status" value="1"/>
</dbReference>
<dbReference type="Proteomes" id="UP000549695">
    <property type="component" value="Unassembled WGS sequence"/>
</dbReference>
<dbReference type="EMBL" id="JACCCZ010000001">
    <property type="protein sequence ID" value="NYG03674.1"/>
    <property type="molecule type" value="Genomic_DNA"/>
</dbReference>
<feature type="compositionally biased region" description="Low complexity" evidence="10">
    <location>
        <begin position="591"/>
        <end position="632"/>
    </location>
</feature>
<keyword evidence="7 11" id="KW-1133">Transmembrane helix</keyword>
<protein>
    <submittedName>
        <fullName evidence="12">Cation/acetate symporter</fullName>
    </submittedName>
</protein>
<evidence type="ECO:0000313" key="12">
    <source>
        <dbReference type="EMBL" id="NYG03674.1"/>
    </source>
</evidence>
<feature type="transmembrane region" description="Helical" evidence="11">
    <location>
        <begin position="415"/>
        <end position="436"/>
    </location>
</feature>
<dbReference type="InterPro" id="IPR050277">
    <property type="entry name" value="Sodium:Solute_Symporter"/>
</dbReference>
<feature type="transmembrane region" description="Helical" evidence="11">
    <location>
        <begin position="482"/>
        <end position="504"/>
    </location>
</feature>
<keyword evidence="13" id="KW-1185">Reference proteome</keyword>
<feature type="transmembrane region" description="Helical" evidence="11">
    <location>
        <begin position="341"/>
        <end position="370"/>
    </location>
</feature>
<dbReference type="Pfam" id="PF00474">
    <property type="entry name" value="SSF"/>
    <property type="match status" value="1"/>
</dbReference>
<feature type="region of interest" description="Disordered" evidence="10">
    <location>
        <begin position="535"/>
        <end position="683"/>
    </location>
</feature>
<dbReference type="GO" id="GO:0005886">
    <property type="term" value="C:plasma membrane"/>
    <property type="evidence" value="ECO:0007669"/>
    <property type="project" value="UniProtKB-SubCell"/>
</dbReference>
<dbReference type="CDD" id="cd11480">
    <property type="entry name" value="SLC5sbd_u4"/>
    <property type="match status" value="1"/>
</dbReference>
<evidence type="ECO:0000256" key="7">
    <source>
        <dbReference type="ARBA" id="ARBA00022989"/>
    </source>
</evidence>
<feature type="transmembrane region" description="Helical" evidence="11">
    <location>
        <begin position="16"/>
        <end position="34"/>
    </location>
</feature>
<feature type="transmembrane region" description="Helical" evidence="11">
    <location>
        <begin position="201"/>
        <end position="225"/>
    </location>
</feature>
<sequence length="683" mass="68798">MTAAVAAVSPAPGDPLLNILVFSSFILLAFVLVLRVRRRSSAARDYYTAGSGFTGPENGLALSGDFLSAATFLGIVGAVAVAGPDGFLYAVVAFVAWLVALFFVAEMLRNTGRYTMADVLSYRLRQRPVRAAAATSAVVISTLYLLGQLAGAGGLLALLLNITDRAGQSATIAGVGAVVIGYVLIGGMSGATWIQIVKAVLLLATGMIMAAFVLGTTGLSLPALLTAAVANHPRGEAVLSPGLLYGGGLTANLDLLSLAVGGVLGVAGLPHILMRFYTVPDARQARKSVVWAIWLIGAFFLLVLALGYGATALVGPEAILAAPGGVNSAAPLLALQIGGPVMLALVSAVAFATILAVVAGLMITAAAAFAHDVYAQLLRRGQATAAEEVRVARLTTVVIGLVGIAGGILANGQNIAFLAALTFAMAASANLPTLLYSLFWKGFTTTGALWSMYGGLTVTLTLIVFSPAVSGAPTAMLPDLDFAWFPLANPGLVSVPVGFLLGYLGSVLGRERPDAAGHAQMSVRALTGAGLQRAVPEGLPAPLPTGHGAHPAPAGHGVTPVPTGHGAHPAPAGHGVHPAPAGHGAHPRPDGPAAHPGPAGPAVHRGPAGPAPHRSPDGGAARTARPDGAAAPLRTGRPHGGPSRDARPGGGQPTGPYRPPAAPGRDPQLRPGRERPGPGTSSR</sequence>
<comment type="similarity">
    <text evidence="2 9">Belongs to the sodium:solute symporter (SSF) (TC 2.A.21) family.</text>
</comment>
<feature type="transmembrane region" description="Helical" evidence="11">
    <location>
        <begin position="255"/>
        <end position="277"/>
    </location>
</feature>
<evidence type="ECO:0000256" key="8">
    <source>
        <dbReference type="ARBA" id="ARBA00023136"/>
    </source>
</evidence>
<evidence type="ECO:0000313" key="13">
    <source>
        <dbReference type="Proteomes" id="UP000549695"/>
    </source>
</evidence>
<proteinExistence type="inferred from homology"/>
<evidence type="ECO:0000256" key="11">
    <source>
        <dbReference type="SAM" id="Phobius"/>
    </source>
</evidence>
<evidence type="ECO:0000256" key="6">
    <source>
        <dbReference type="ARBA" id="ARBA00022847"/>
    </source>
</evidence>
<evidence type="ECO:0000256" key="9">
    <source>
        <dbReference type="RuleBase" id="RU362091"/>
    </source>
</evidence>
<dbReference type="Gene3D" id="1.20.1730.10">
    <property type="entry name" value="Sodium/glucose cotransporter"/>
    <property type="match status" value="1"/>
</dbReference>
<feature type="transmembrane region" description="Helical" evidence="11">
    <location>
        <begin position="60"/>
        <end position="81"/>
    </location>
</feature>
<dbReference type="AlphaFoldDB" id="A0A852WAC3"/>
<feature type="transmembrane region" description="Helical" evidence="11">
    <location>
        <begin position="448"/>
        <end position="470"/>
    </location>
</feature>
<keyword evidence="6" id="KW-0769">Symport</keyword>
<evidence type="ECO:0000256" key="3">
    <source>
        <dbReference type="ARBA" id="ARBA00022448"/>
    </source>
</evidence>
<evidence type="ECO:0000256" key="4">
    <source>
        <dbReference type="ARBA" id="ARBA00022475"/>
    </source>
</evidence>
<reference evidence="12 13" key="1">
    <citation type="submission" date="2020-07" db="EMBL/GenBank/DDBJ databases">
        <title>Sequencing the genomes of 1000 actinobacteria strains.</title>
        <authorList>
            <person name="Klenk H.-P."/>
        </authorList>
    </citation>
    <scope>NUCLEOTIDE SEQUENCE [LARGE SCALE GENOMIC DNA]</scope>
    <source>
        <strain evidence="12 13">DSM 44749</strain>
    </source>
</reference>
<evidence type="ECO:0000256" key="5">
    <source>
        <dbReference type="ARBA" id="ARBA00022692"/>
    </source>
</evidence>
<dbReference type="PROSITE" id="PS50283">
    <property type="entry name" value="NA_SOLUT_SYMP_3"/>
    <property type="match status" value="1"/>
</dbReference>
<evidence type="ECO:0000256" key="1">
    <source>
        <dbReference type="ARBA" id="ARBA00004651"/>
    </source>
</evidence>
<evidence type="ECO:0000256" key="2">
    <source>
        <dbReference type="ARBA" id="ARBA00006434"/>
    </source>
</evidence>
<dbReference type="GO" id="GO:0015293">
    <property type="term" value="F:symporter activity"/>
    <property type="evidence" value="ECO:0007669"/>
    <property type="project" value="UniProtKB-KW"/>
</dbReference>
<feature type="compositionally biased region" description="Basic and acidic residues" evidence="10">
    <location>
        <begin position="667"/>
        <end position="676"/>
    </location>
</feature>
<dbReference type="GO" id="GO:0015123">
    <property type="term" value="F:acetate transmembrane transporter activity"/>
    <property type="evidence" value="ECO:0007669"/>
    <property type="project" value="TreeGrafter"/>
</dbReference>
<keyword evidence="5 11" id="KW-0812">Transmembrane</keyword>
<gene>
    <name evidence="12" type="ORF">HDA37_003959</name>
</gene>
<keyword evidence="3" id="KW-0813">Transport</keyword>
<keyword evidence="8 11" id="KW-0472">Membrane</keyword>
<feature type="transmembrane region" description="Helical" evidence="11">
    <location>
        <begin position="172"/>
        <end position="194"/>
    </location>
</feature>
<accession>A0A852WAC3</accession>
<organism evidence="12 13">
    <name type="scientific">Pseudonocardia alni</name>
    <name type="common">Amycolata alni</name>
    <dbReference type="NCBI Taxonomy" id="33907"/>
    <lineage>
        <taxon>Bacteria</taxon>
        <taxon>Bacillati</taxon>
        <taxon>Actinomycetota</taxon>
        <taxon>Actinomycetes</taxon>
        <taxon>Pseudonocardiales</taxon>
        <taxon>Pseudonocardiaceae</taxon>
        <taxon>Pseudonocardia</taxon>
    </lineage>
</organism>
<keyword evidence="4" id="KW-1003">Cell membrane</keyword>
<feature type="transmembrane region" description="Helical" evidence="11">
    <location>
        <begin position="391"/>
        <end position="409"/>
    </location>
</feature>
<dbReference type="PANTHER" id="PTHR48086">
    <property type="entry name" value="SODIUM/PROLINE SYMPORTER-RELATED"/>
    <property type="match status" value="1"/>
</dbReference>
<dbReference type="InterPro" id="IPR001734">
    <property type="entry name" value="Na/solute_symporter"/>
</dbReference>
<feature type="compositionally biased region" description="Low complexity" evidence="10">
    <location>
        <begin position="544"/>
        <end position="584"/>
    </location>
</feature>
<dbReference type="InterPro" id="IPR038377">
    <property type="entry name" value="Na/Glc_symporter_sf"/>
</dbReference>
<feature type="transmembrane region" description="Helical" evidence="11">
    <location>
        <begin position="129"/>
        <end position="160"/>
    </location>
</feature>
<dbReference type="GO" id="GO:0006847">
    <property type="term" value="P:plasma membrane acetate transport"/>
    <property type="evidence" value="ECO:0007669"/>
    <property type="project" value="TreeGrafter"/>
</dbReference>
<feature type="transmembrane region" description="Helical" evidence="11">
    <location>
        <begin position="289"/>
        <end position="310"/>
    </location>
</feature>
<comment type="subcellular location">
    <subcellularLocation>
        <location evidence="1">Cell membrane</location>
        <topology evidence="1">Multi-pass membrane protein</topology>
    </subcellularLocation>
</comment>